<proteinExistence type="predicted"/>
<organism evidence="1 2">
    <name type="scientific">Steinernema carpocapsae</name>
    <name type="common">Entomopathogenic nematode</name>
    <dbReference type="NCBI Taxonomy" id="34508"/>
    <lineage>
        <taxon>Eukaryota</taxon>
        <taxon>Metazoa</taxon>
        <taxon>Ecdysozoa</taxon>
        <taxon>Nematoda</taxon>
        <taxon>Chromadorea</taxon>
        <taxon>Rhabditida</taxon>
        <taxon>Tylenchina</taxon>
        <taxon>Panagrolaimomorpha</taxon>
        <taxon>Strongyloidoidea</taxon>
        <taxon>Steinernematidae</taxon>
        <taxon>Steinernema</taxon>
    </lineage>
</organism>
<sequence length="101" mass="11567">MWVRVGDLHLRIVAFFFLERANRTASRGTHLFELLRALIVDVVARSFHLREPFVLEVLQADRFRFAVFGVIEVAALPRHLKHSGETAGDVLFRSSCVFVLC</sequence>
<dbReference type="EMBL" id="AZBU02000003">
    <property type="protein sequence ID" value="TKR89563.1"/>
    <property type="molecule type" value="Genomic_DNA"/>
</dbReference>
<name>A0A4U5P1N0_STECR</name>
<protein>
    <submittedName>
        <fullName evidence="1">Uncharacterized protein</fullName>
    </submittedName>
</protein>
<gene>
    <name evidence="1" type="ORF">L596_013646</name>
</gene>
<dbReference type="AlphaFoldDB" id="A0A4U5P1N0"/>
<keyword evidence="2" id="KW-1185">Reference proteome</keyword>
<dbReference type="Proteomes" id="UP000298663">
    <property type="component" value="Unassembled WGS sequence"/>
</dbReference>
<reference evidence="1 2" key="1">
    <citation type="journal article" date="2015" name="Genome Biol.">
        <title>Comparative genomics of Steinernema reveals deeply conserved gene regulatory networks.</title>
        <authorList>
            <person name="Dillman A.R."/>
            <person name="Macchietto M."/>
            <person name="Porter C.F."/>
            <person name="Rogers A."/>
            <person name="Williams B."/>
            <person name="Antoshechkin I."/>
            <person name="Lee M.M."/>
            <person name="Goodwin Z."/>
            <person name="Lu X."/>
            <person name="Lewis E.E."/>
            <person name="Goodrich-Blair H."/>
            <person name="Stock S.P."/>
            <person name="Adams B.J."/>
            <person name="Sternberg P.W."/>
            <person name="Mortazavi A."/>
        </authorList>
    </citation>
    <scope>NUCLEOTIDE SEQUENCE [LARGE SCALE GENOMIC DNA]</scope>
    <source>
        <strain evidence="1 2">ALL</strain>
    </source>
</reference>
<accession>A0A4U5P1N0</accession>
<comment type="caution">
    <text evidence="1">The sequence shown here is derived from an EMBL/GenBank/DDBJ whole genome shotgun (WGS) entry which is preliminary data.</text>
</comment>
<reference evidence="1 2" key="2">
    <citation type="journal article" date="2019" name="G3 (Bethesda)">
        <title>Hybrid Assembly of the Genome of the Entomopathogenic Nematode Steinernema carpocapsae Identifies the X-Chromosome.</title>
        <authorList>
            <person name="Serra L."/>
            <person name="Macchietto M."/>
            <person name="Macias-Munoz A."/>
            <person name="McGill C.J."/>
            <person name="Rodriguez I.M."/>
            <person name="Rodriguez B."/>
            <person name="Murad R."/>
            <person name="Mortazavi A."/>
        </authorList>
    </citation>
    <scope>NUCLEOTIDE SEQUENCE [LARGE SCALE GENOMIC DNA]</scope>
    <source>
        <strain evidence="1 2">ALL</strain>
    </source>
</reference>
<evidence type="ECO:0000313" key="1">
    <source>
        <dbReference type="EMBL" id="TKR89563.1"/>
    </source>
</evidence>
<evidence type="ECO:0000313" key="2">
    <source>
        <dbReference type="Proteomes" id="UP000298663"/>
    </source>
</evidence>